<dbReference type="GO" id="GO:0004300">
    <property type="term" value="F:enoyl-CoA hydratase activity"/>
    <property type="evidence" value="ECO:0007669"/>
    <property type="project" value="UniProtKB-EC"/>
</dbReference>
<sequence length="267" mass="28790">MSPPSSQQDPAAGQVRLAIDGDVAFIVFDRPQARNAMTWQMYRDLGAAIEQIDATPTVRIAVLRGAGGQAFVAGTDIAQFRDFRSGEDGVAYERGIDQCIARLERIRISTLAVVEGWAVGGGLAIANSCDFRIAATGARFGVPIARTLGNCLSAANLGRLERTLGLSWVKRMTLLAELPTAEDLAGTGYLHAIVPPEGLDDSIARLCRRVREHAPITIDVTRETLRRLGDEATPDISDLIRRCYGSDDFHRGVAAFGTGAPARWEGR</sequence>
<dbReference type="RefSeq" id="WP_182944222.1">
    <property type="nucleotide sequence ID" value="NZ_JABEQH010000018.1"/>
</dbReference>
<dbReference type="Gene3D" id="3.90.226.10">
    <property type="entry name" value="2-enoyl-CoA Hydratase, Chain A, domain 1"/>
    <property type="match status" value="1"/>
</dbReference>
<dbReference type="PANTHER" id="PTHR11941">
    <property type="entry name" value="ENOYL-COA HYDRATASE-RELATED"/>
    <property type="match status" value="1"/>
</dbReference>
<keyword evidence="1" id="KW-0456">Lyase</keyword>
<dbReference type="GO" id="GO:0006635">
    <property type="term" value="P:fatty acid beta-oxidation"/>
    <property type="evidence" value="ECO:0007669"/>
    <property type="project" value="TreeGrafter"/>
</dbReference>
<dbReference type="EC" id="4.2.1.17" evidence="1"/>
<protein>
    <submittedName>
        <fullName evidence="1">Enoyl-CoA hydratase</fullName>
        <ecNumber evidence="1">4.2.1.17</ecNumber>
    </submittedName>
</protein>
<dbReference type="CDD" id="cd06558">
    <property type="entry name" value="crotonase-like"/>
    <property type="match status" value="1"/>
</dbReference>
<proteinExistence type="predicted"/>
<comment type="caution">
    <text evidence="1">The sequence shown here is derived from an EMBL/GenBank/DDBJ whole genome shotgun (WGS) entry which is preliminary data.</text>
</comment>
<dbReference type="InterPro" id="IPR029045">
    <property type="entry name" value="ClpP/crotonase-like_dom_sf"/>
</dbReference>
<dbReference type="InterPro" id="IPR001753">
    <property type="entry name" value="Enoyl-CoA_hydra/iso"/>
</dbReference>
<gene>
    <name evidence="1" type="ORF">HLH21_13235</name>
</gene>
<dbReference type="NCBIfam" id="NF004796">
    <property type="entry name" value="PRK06144.1"/>
    <property type="match status" value="1"/>
</dbReference>
<organism evidence="1 2">
    <name type="scientific">Gluconacetobacter johannae</name>
    <dbReference type="NCBI Taxonomy" id="112140"/>
    <lineage>
        <taxon>Bacteria</taxon>
        <taxon>Pseudomonadati</taxon>
        <taxon>Pseudomonadota</taxon>
        <taxon>Alphaproteobacteria</taxon>
        <taxon>Acetobacterales</taxon>
        <taxon>Acetobacteraceae</taxon>
        <taxon>Gluconacetobacter</taxon>
    </lineage>
</organism>
<evidence type="ECO:0000313" key="1">
    <source>
        <dbReference type="EMBL" id="MBB2176875.1"/>
    </source>
</evidence>
<name>A0A7W4J8Y5_9PROT</name>
<dbReference type="Pfam" id="PF00378">
    <property type="entry name" value="ECH_1"/>
    <property type="match status" value="1"/>
</dbReference>
<dbReference type="PANTHER" id="PTHR11941:SF54">
    <property type="entry name" value="ENOYL-COA HYDRATASE, MITOCHONDRIAL"/>
    <property type="match status" value="1"/>
</dbReference>
<dbReference type="Proteomes" id="UP000561066">
    <property type="component" value="Unassembled WGS sequence"/>
</dbReference>
<reference evidence="1 2" key="1">
    <citation type="submission" date="2020-04" db="EMBL/GenBank/DDBJ databases">
        <title>Description of novel Gluconacetobacter.</title>
        <authorList>
            <person name="Sombolestani A."/>
        </authorList>
    </citation>
    <scope>NUCLEOTIDE SEQUENCE [LARGE SCALE GENOMIC DNA]</scope>
    <source>
        <strain evidence="1 2">LMG 21312</strain>
    </source>
</reference>
<evidence type="ECO:0000313" key="2">
    <source>
        <dbReference type="Proteomes" id="UP000561066"/>
    </source>
</evidence>
<dbReference type="EMBL" id="JABEQH010000018">
    <property type="protein sequence ID" value="MBB2176875.1"/>
    <property type="molecule type" value="Genomic_DNA"/>
</dbReference>
<dbReference type="AlphaFoldDB" id="A0A7W4J8Y5"/>
<accession>A0A7W4J8Y5</accession>
<keyword evidence="2" id="KW-1185">Reference proteome</keyword>
<dbReference type="SUPFAM" id="SSF52096">
    <property type="entry name" value="ClpP/crotonase"/>
    <property type="match status" value="1"/>
</dbReference>